<dbReference type="GO" id="GO:0019303">
    <property type="term" value="P:D-ribose catabolic process"/>
    <property type="evidence" value="ECO:0007669"/>
    <property type="project" value="UniProtKB-UniRule"/>
</dbReference>
<evidence type="ECO:0000256" key="5">
    <source>
        <dbReference type="ARBA" id="ARBA00022840"/>
    </source>
</evidence>
<evidence type="ECO:0000256" key="4">
    <source>
        <dbReference type="ARBA" id="ARBA00022777"/>
    </source>
</evidence>
<dbReference type="PANTHER" id="PTHR10584:SF166">
    <property type="entry name" value="RIBOKINASE"/>
    <property type="match status" value="1"/>
</dbReference>
<keyword evidence="12" id="KW-1185">Reference proteome</keyword>
<evidence type="ECO:0000313" key="12">
    <source>
        <dbReference type="Proteomes" id="UP000432089"/>
    </source>
</evidence>
<evidence type="ECO:0000256" key="6">
    <source>
        <dbReference type="ARBA" id="ARBA00022842"/>
    </source>
</evidence>
<dbReference type="Proteomes" id="UP000432089">
    <property type="component" value="Unassembled WGS sequence"/>
</dbReference>
<keyword evidence="4 9" id="KW-0418">Kinase</keyword>
<keyword evidence="2 9" id="KW-0479">Metal-binding</keyword>
<protein>
    <recommendedName>
        <fullName evidence="9">Ribokinase</fullName>
        <shortName evidence="9">RK</shortName>
        <ecNumber evidence="9">2.7.1.15</ecNumber>
    </recommendedName>
</protein>
<feature type="binding site" evidence="9">
    <location>
        <begin position="212"/>
        <end position="217"/>
    </location>
    <ligand>
        <name>ATP</name>
        <dbReference type="ChEBI" id="CHEBI:30616"/>
    </ligand>
</feature>
<dbReference type="GO" id="GO:0005524">
    <property type="term" value="F:ATP binding"/>
    <property type="evidence" value="ECO:0007669"/>
    <property type="project" value="UniProtKB-UniRule"/>
</dbReference>
<dbReference type="InterPro" id="IPR011611">
    <property type="entry name" value="PfkB_dom"/>
</dbReference>
<dbReference type="UniPathway" id="UPA00916">
    <property type="reaction ID" value="UER00889"/>
</dbReference>
<evidence type="ECO:0000256" key="8">
    <source>
        <dbReference type="ARBA" id="ARBA00023277"/>
    </source>
</evidence>
<comment type="subunit">
    <text evidence="9">Homodimer.</text>
</comment>
<dbReference type="PRINTS" id="PR00990">
    <property type="entry name" value="RIBOKINASE"/>
</dbReference>
<evidence type="ECO:0000259" key="10">
    <source>
        <dbReference type="Pfam" id="PF00294"/>
    </source>
</evidence>
<evidence type="ECO:0000256" key="2">
    <source>
        <dbReference type="ARBA" id="ARBA00022723"/>
    </source>
</evidence>
<feature type="binding site" evidence="9">
    <location>
        <position position="274"/>
    </location>
    <ligand>
        <name>K(+)</name>
        <dbReference type="ChEBI" id="CHEBI:29103"/>
    </ligand>
</feature>
<feature type="binding site" evidence="9">
    <location>
        <position position="240"/>
    </location>
    <ligand>
        <name>K(+)</name>
        <dbReference type="ChEBI" id="CHEBI:29103"/>
    </ligand>
</feature>
<dbReference type="RefSeq" id="WP_150971238.1">
    <property type="nucleotide sequence ID" value="NZ_VZDO01000013.1"/>
</dbReference>
<feature type="active site" description="Proton acceptor" evidence="9">
    <location>
        <position position="244"/>
    </location>
</feature>
<evidence type="ECO:0000256" key="9">
    <source>
        <dbReference type="HAMAP-Rule" id="MF_01987"/>
    </source>
</evidence>
<comment type="caution">
    <text evidence="11">The sequence shown here is derived from an EMBL/GenBank/DDBJ whole genome shotgun (WGS) entry which is preliminary data.</text>
</comment>
<keyword evidence="6 9" id="KW-0460">Magnesium</keyword>
<feature type="binding site" evidence="9">
    <location>
        <position position="279"/>
    </location>
    <ligand>
        <name>K(+)</name>
        <dbReference type="ChEBI" id="CHEBI:29103"/>
    </ligand>
</feature>
<evidence type="ECO:0000313" key="11">
    <source>
        <dbReference type="EMBL" id="KAB0678481.1"/>
    </source>
</evidence>
<comment type="function">
    <text evidence="9">Catalyzes the phosphorylation of ribose at O-5 in a reaction requiring ATP and magnesium. The resulting D-ribose-5-phosphate can then be used either for sythesis of nucleotides, histidine, and tryptophan, or as a component of the pentose phosphate pathway.</text>
</comment>
<dbReference type="InterPro" id="IPR002139">
    <property type="entry name" value="Ribo/fructo_kinase"/>
</dbReference>
<comment type="caution">
    <text evidence="9">Lacks conserved residue(s) required for the propagation of feature annotation.</text>
</comment>
<dbReference type="EMBL" id="VZDO01000013">
    <property type="protein sequence ID" value="KAB0678481.1"/>
    <property type="molecule type" value="Genomic_DNA"/>
</dbReference>
<comment type="activity regulation">
    <text evidence="9">Activated by a monovalent cation that binds near, but not in, the active site. The most likely occupant of the site in vivo is potassium. Ion binding induces a conformational change that may alter substrate affinity.</text>
</comment>
<dbReference type="GO" id="GO:0004747">
    <property type="term" value="F:ribokinase activity"/>
    <property type="evidence" value="ECO:0007669"/>
    <property type="project" value="UniProtKB-UniRule"/>
</dbReference>
<accession>A0A7V7TVQ3</accession>
<evidence type="ECO:0000256" key="1">
    <source>
        <dbReference type="ARBA" id="ARBA00022679"/>
    </source>
</evidence>
<dbReference type="GO" id="GO:0046872">
    <property type="term" value="F:metal ion binding"/>
    <property type="evidence" value="ECO:0007669"/>
    <property type="project" value="UniProtKB-KW"/>
</dbReference>
<dbReference type="Pfam" id="PF00294">
    <property type="entry name" value="PfkB"/>
    <property type="match status" value="1"/>
</dbReference>
<feature type="domain" description="Carbohydrate kinase PfkB" evidence="10">
    <location>
        <begin position="4"/>
        <end position="280"/>
    </location>
</feature>
<organism evidence="11 12">
    <name type="scientific">Plantimonas leprariae</name>
    <dbReference type="NCBI Taxonomy" id="2615207"/>
    <lineage>
        <taxon>Bacteria</taxon>
        <taxon>Pseudomonadati</taxon>
        <taxon>Pseudomonadota</taxon>
        <taxon>Alphaproteobacteria</taxon>
        <taxon>Hyphomicrobiales</taxon>
        <taxon>Aurantimonadaceae</taxon>
        <taxon>Plantimonas</taxon>
    </lineage>
</organism>
<feature type="binding site" evidence="9">
    <location>
        <begin position="38"/>
        <end position="42"/>
    </location>
    <ligand>
        <name>substrate</name>
    </ligand>
</feature>
<dbReference type="PANTHER" id="PTHR10584">
    <property type="entry name" value="SUGAR KINASE"/>
    <property type="match status" value="1"/>
</dbReference>
<keyword evidence="1 9" id="KW-0808">Transferase</keyword>
<evidence type="ECO:0000256" key="7">
    <source>
        <dbReference type="ARBA" id="ARBA00022958"/>
    </source>
</evidence>
<comment type="pathway">
    <text evidence="9">Carbohydrate metabolism; D-ribose degradation; D-ribose 5-phosphate from beta-D-ribopyranose: step 2/2.</text>
</comment>
<sequence length="299" mass="30316">MAVHVVGNVCLDTTFRLDRFPRPGETVNAGSCAVTLGGKGANQALAAARTGAATTLWAAVGQDAEGTEIRRRLLEAGLSDRGLVAVSAPSDRSCVLVDAEAENLVVSAVEAARAFAADRSGWREAAKPGDVLVMQNNLAPDTTAACLRAAATSNLFTLFNASPLGAEEACPFGGVDLVVVNRDEGATVTGCAEPREIAATLRSMGVDRAVVTLGSRGAILAEADGLVAFPAPAVVPVDTSGAGDVLAGTLAGCLDRRRSLAAALEIAIHAASVAVTRPGTFGSGPSHDEFADLLLKDTA</sequence>
<keyword evidence="8 9" id="KW-0119">Carbohydrate metabolism</keyword>
<evidence type="ECO:0000256" key="3">
    <source>
        <dbReference type="ARBA" id="ARBA00022741"/>
    </source>
</evidence>
<dbReference type="GO" id="GO:0005829">
    <property type="term" value="C:cytosol"/>
    <property type="evidence" value="ECO:0007669"/>
    <property type="project" value="TreeGrafter"/>
</dbReference>
<keyword evidence="7 9" id="KW-0630">Potassium</keyword>
<feature type="binding site" evidence="9">
    <location>
        <position position="277"/>
    </location>
    <ligand>
        <name>K(+)</name>
        <dbReference type="ChEBI" id="CHEBI:29103"/>
    </ligand>
</feature>
<dbReference type="HAMAP" id="MF_01987">
    <property type="entry name" value="Ribokinase"/>
    <property type="match status" value="1"/>
</dbReference>
<feature type="binding site" evidence="9">
    <location>
        <position position="238"/>
    </location>
    <ligand>
        <name>K(+)</name>
        <dbReference type="ChEBI" id="CHEBI:29103"/>
    </ligand>
</feature>
<comment type="cofactor">
    <cofactor evidence="9">
        <name>Mg(2+)</name>
        <dbReference type="ChEBI" id="CHEBI:18420"/>
    </cofactor>
    <text evidence="9">Requires a divalent cation, most likely magnesium in vivo, as an electrophilic catalyst to aid phosphoryl group transfer. It is the chelate of the metal and the nucleotide that is the actual substrate.</text>
</comment>
<dbReference type="InterPro" id="IPR029056">
    <property type="entry name" value="Ribokinase-like"/>
</dbReference>
<keyword evidence="5 9" id="KW-0067">ATP-binding</keyword>
<proteinExistence type="inferred from homology"/>
<feature type="binding site" evidence="9">
    <location>
        <begin position="10"/>
        <end position="12"/>
    </location>
    <ligand>
        <name>substrate</name>
    </ligand>
</feature>
<feature type="binding site" evidence="9">
    <location>
        <begin position="243"/>
        <end position="244"/>
    </location>
    <ligand>
        <name>ATP</name>
        <dbReference type="ChEBI" id="CHEBI:30616"/>
    </ligand>
</feature>
<dbReference type="AlphaFoldDB" id="A0A7V7TVQ3"/>
<name>A0A7V7TVQ3_9HYPH</name>
<keyword evidence="9" id="KW-0963">Cytoplasm</keyword>
<dbReference type="SUPFAM" id="SSF53613">
    <property type="entry name" value="Ribokinase-like"/>
    <property type="match status" value="1"/>
</dbReference>
<comment type="subcellular location">
    <subcellularLocation>
        <location evidence="9">Cytoplasm</location>
    </subcellularLocation>
</comment>
<reference evidence="11 12" key="1">
    <citation type="submission" date="2019-09" db="EMBL/GenBank/DDBJ databases">
        <title>YIM 132180 draft genome.</title>
        <authorList>
            <person name="Zhang K."/>
        </authorList>
    </citation>
    <scope>NUCLEOTIDE SEQUENCE [LARGE SCALE GENOMIC DNA]</scope>
    <source>
        <strain evidence="11 12">YIM 132180</strain>
    </source>
</reference>
<gene>
    <name evidence="9" type="primary">rbsK</name>
    <name evidence="11" type="ORF">F6X38_15735</name>
</gene>
<comment type="catalytic activity">
    <reaction evidence="9">
        <text>D-ribose + ATP = D-ribose 5-phosphate + ADP + H(+)</text>
        <dbReference type="Rhea" id="RHEA:13697"/>
        <dbReference type="ChEBI" id="CHEBI:15378"/>
        <dbReference type="ChEBI" id="CHEBI:30616"/>
        <dbReference type="ChEBI" id="CHEBI:47013"/>
        <dbReference type="ChEBI" id="CHEBI:78346"/>
        <dbReference type="ChEBI" id="CHEBI:456216"/>
        <dbReference type="EC" id="2.7.1.15"/>
    </reaction>
</comment>
<dbReference type="EC" id="2.7.1.15" evidence="9"/>
<dbReference type="Gene3D" id="3.40.1190.20">
    <property type="match status" value="1"/>
</dbReference>
<feature type="binding site" evidence="9">
    <location>
        <position position="244"/>
    </location>
    <ligand>
        <name>substrate</name>
    </ligand>
</feature>
<feature type="binding site" evidence="9">
    <location>
        <position position="181"/>
    </location>
    <ligand>
        <name>ATP</name>
        <dbReference type="ChEBI" id="CHEBI:30616"/>
    </ligand>
</feature>
<keyword evidence="3 9" id="KW-0547">Nucleotide-binding</keyword>
<comment type="similarity">
    <text evidence="9">Belongs to the carbohydrate kinase PfkB family. Ribokinase subfamily.</text>
</comment>
<dbReference type="InterPro" id="IPR011877">
    <property type="entry name" value="Ribokinase"/>
</dbReference>
<feature type="binding site" evidence="9">
    <location>
        <position position="283"/>
    </location>
    <ligand>
        <name>K(+)</name>
        <dbReference type="ChEBI" id="CHEBI:29103"/>
    </ligand>
</feature>